<keyword evidence="2" id="KW-0812">Transmembrane</keyword>
<comment type="caution">
    <text evidence="3">The sequence shown here is derived from an EMBL/GenBank/DDBJ whole genome shotgun (WGS) entry which is preliminary data.</text>
</comment>
<evidence type="ECO:0000256" key="1">
    <source>
        <dbReference type="SAM" id="MobiDB-lite"/>
    </source>
</evidence>
<keyword evidence="2" id="KW-0472">Membrane</keyword>
<dbReference type="EMBL" id="RCZG01000002">
    <property type="protein sequence ID" value="TPG35928.1"/>
    <property type="molecule type" value="Genomic_DNA"/>
</dbReference>
<sequence>MAAVEVIYLLAAILWIGVVLSALCLGLRFMLKWRAKRRRINRMLGLVNLPVRLTTLPVSGSRSGIRWNVNQLLSIGFAEAFGASREKVARRSRRPDRRPRRGF</sequence>
<proteinExistence type="predicted"/>
<evidence type="ECO:0000313" key="4">
    <source>
        <dbReference type="Proteomes" id="UP000320095"/>
    </source>
</evidence>
<name>A0A502EE25_9MYCO</name>
<protein>
    <submittedName>
        <fullName evidence="3">Uncharacterized protein</fullName>
    </submittedName>
</protein>
<dbReference type="Proteomes" id="UP000320095">
    <property type="component" value="Unassembled WGS sequence"/>
</dbReference>
<organism evidence="3 4">
    <name type="scientific">Mycolicibacterium hodleri</name>
    <dbReference type="NCBI Taxonomy" id="49897"/>
    <lineage>
        <taxon>Bacteria</taxon>
        <taxon>Bacillati</taxon>
        <taxon>Actinomycetota</taxon>
        <taxon>Actinomycetes</taxon>
        <taxon>Mycobacteriales</taxon>
        <taxon>Mycobacteriaceae</taxon>
        <taxon>Mycolicibacterium</taxon>
    </lineage>
</organism>
<keyword evidence="2" id="KW-1133">Transmembrane helix</keyword>
<keyword evidence="4" id="KW-1185">Reference proteome</keyword>
<dbReference type="RefSeq" id="WP_140689350.1">
    <property type="nucleotide sequence ID" value="NZ_RCZG01000002.1"/>
</dbReference>
<evidence type="ECO:0000313" key="3">
    <source>
        <dbReference type="EMBL" id="TPG35928.1"/>
    </source>
</evidence>
<reference evidence="3 4" key="1">
    <citation type="journal article" date="2019" name="Environ. Microbiol.">
        <title>Species interactions and distinct microbial communities in high Arctic permafrost affected cryosols are associated with the CH4 and CO2 gas fluxes.</title>
        <authorList>
            <person name="Altshuler I."/>
            <person name="Hamel J."/>
            <person name="Turney S."/>
            <person name="Magnuson E."/>
            <person name="Levesque R."/>
            <person name="Greer C."/>
            <person name="Whyte L.G."/>
        </authorList>
    </citation>
    <scope>NUCLEOTIDE SEQUENCE [LARGE SCALE GENOMIC DNA]</scope>
    <source>
        <strain evidence="3 4">S5.20</strain>
    </source>
</reference>
<feature type="transmembrane region" description="Helical" evidence="2">
    <location>
        <begin position="6"/>
        <end position="31"/>
    </location>
</feature>
<feature type="compositionally biased region" description="Basic residues" evidence="1">
    <location>
        <begin position="90"/>
        <end position="103"/>
    </location>
</feature>
<evidence type="ECO:0000256" key="2">
    <source>
        <dbReference type="SAM" id="Phobius"/>
    </source>
</evidence>
<accession>A0A502EE25</accession>
<dbReference type="AlphaFoldDB" id="A0A502EE25"/>
<feature type="region of interest" description="Disordered" evidence="1">
    <location>
        <begin position="84"/>
        <end position="103"/>
    </location>
</feature>
<gene>
    <name evidence="3" type="ORF">EAH80_07855</name>
</gene>